<dbReference type="AlphaFoldDB" id="A0A4R5DNS0"/>
<feature type="modified residue" description="4-aspartylphosphate" evidence="1">
    <location>
        <position position="61"/>
    </location>
</feature>
<organism evidence="3 4">
    <name type="scientific">Dyadobacter psychrotolerans</name>
    <dbReference type="NCBI Taxonomy" id="2541721"/>
    <lineage>
        <taxon>Bacteria</taxon>
        <taxon>Pseudomonadati</taxon>
        <taxon>Bacteroidota</taxon>
        <taxon>Cytophagia</taxon>
        <taxon>Cytophagales</taxon>
        <taxon>Spirosomataceae</taxon>
        <taxon>Dyadobacter</taxon>
    </lineage>
</organism>
<evidence type="ECO:0000256" key="1">
    <source>
        <dbReference type="PROSITE-ProRule" id="PRU00169"/>
    </source>
</evidence>
<dbReference type="InterPro" id="IPR011006">
    <property type="entry name" value="CheY-like_superfamily"/>
</dbReference>
<dbReference type="Proteomes" id="UP000294850">
    <property type="component" value="Unassembled WGS sequence"/>
</dbReference>
<keyword evidence="4" id="KW-1185">Reference proteome</keyword>
<dbReference type="GO" id="GO:0000160">
    <property type="term" value="P:phosphorelay signal transduction system"/>
    <property type="evidence" value="ECO:0007669"/>
    <property type="project" value="InterPro"/>
</dbReference>
<dbReference type="RefSeq" id="WP_131958470.1">
    <property type="nucleotide sequence ID" value="NZ_SMFL01000004.1"/>
</dbReference>
<comment type="caution">
    <text evidence="3">The sequence shown here is derived from an EMBL/GenBank/DDBJ whole genome shotgun (WGS) entry which is preliminary data.</text>
</comment>
<proteinExistence type="predicted"/>
<dbReference type="SMART" id="SM00850">
    <property type="entry name" value="LytTR"/>
    <property type="match status" value="1"/>
</dbReference>
<dbReference type="SMART" id="SM00448">
    <property type="entry name" value="REC"/>
    <property type="match status" value="1"/>
</dbReference>
<dbReference type="SUPFAM" id="SSF52172">
    <property type="entry name" value="CheY-like"/>
    <property type="match status" value="1"/>
</dbReference>
<dbReference type="EMBL" id="SMFL01000004">
    <property type="protein sequence ID" value="TDE15207.1"/>
    <property type="molecule type" value="Genomic_DNA"/>
</dbReference>
<evidence type="ECO:0000313" key="3">
    <source>
        <dbReference type="EMBL" id="TDE15207.1"/>
    </source>
</evidence>
<feature type="domain" description="Response regulatory" evidence="2">
    <location>
        <begin position="6"/>
        <end position="126"/>
    </location>
</feature>
<accession>A0A4R5DNS0</accession>
<dbReference type="InterPro" id="IPR001789">
    <property type="entry name" value="Sig_transdc_resp-reg_receiver"/>
</dbReference>
<sequence length="289" mass="33043">MASNNKVLLVEDVYILFEQVQTFLTRKGLEVLEIEQGEIVNSYEKGVILFNQHKPSLAVLDIEINGENDGIDLGTYIRGISDIPIIFLSKYYGDAYLQRIKVIQGANFVLKAKKPFDMRQLWIQIEIANSQQKHYVDQKNDLDSRSEQQKAIDLKNEVIVLKVIELNSGMTLPDDEAAPSHVERTFHFDQITFIQSANKTNSDGNNNVEINLKDKRVFRNRQTIKGIGQLLPEFMVKCNQSVIVNANYIDCTLKASNLVRLTVNKQFTVAVNCRENVLKQWQLAIARKK</sequence>
<dbReference type="Gene3D" id="2.40.50.1020">
    <property type="entry name" value="LytTr DNA-binding domain"/>
    <property type="match status" value="1"/>
</dbReference>
<dbReference type="OrthoDB" id="1646880at2"/>
<gene>
    <name evidence="3" type="ORF">E0F88_11825</name>
</gene>
<reference evidence="3 4" key="1">
    <citation type="submission" date="2019-03" db="EMBL/GenBank/DDBJ databases">
        <title>Dyadobacter AR-3-6 sp. nov., isolated from arctic soil.</title>
        <authorList>
            <person name="Chaudhary D.K."/>
        </authorList>
    </citation>
    <scope>NUCLEOTIDE SEQUENCE [LARGE SCALE GENOMIC DNA]</scope>
    <source>
        <strain evidence="3 4">AR-3-6</strain>
    </source>
</reference>
<evidence type="ECO:0000313" key="4">
    <source>
        <dbReference type="Proteomes" id="UP000294850"/>
    </source>
</evidence>
<dbReference type="GO" id="GO:0003677">
    <property type="term" value="F:DNA binding"/>
    <property type="evidence" value="ECO:0007669"/>
    <property type="project" value="InterPro"/>
</dbReference>
<dbReference type="Pfam" id="PF00072">
    <property type="entry name" value="Response_reg"/>
    <property type="match status" value="1"/>
</dbReference>
<evidence type="ECO:0000259" key="2">
    <source>
        <dbReference type="PROSITE" id="PS50110"/>
    </source>
</evidence>
<dbReference type="Gene3D" id="3.40.50.2300">
    <property type="match status" value="1"/>
</dbReference>
<protein>
    <submittedName>
        <fullName evidence="3">Response regulator</fullName>
    </submittedName>
</protein>
<dbReference type="InterPro" id="IPR007492">
    <property type="entry name" value="LytTR_DNA-bd_dom"/>
</dbReference>
<keyword evidence="1" id="KW-0597">Phosphoprotein</keyword>
<name>A0A4R5DNS0_9BACT</name>
<dbReference type="PROSITE" id="PS50110">
    <property type="entry name" value="RESPONSE_REGULATORY"/>
    <property type="match status" value="1"/>
</dbReference>